<evidence type="ECO:0000313" key="1">
    <source>
        <dbReference type="EMBL" id="PZT52268.1"/>
    </source>
</evidence>
<dbReference type="EMBL" id="QKWW01000116">
    <property type="protein sequence ID" value="PZT52268.1"/>
    <property type="molecule type" value="Genomic_DNA"/>
</dbReference>
<accession>A0A2W6NBD1</accession>
<evidence type="ECO:0000313" key="2">
    <source>
        <dbReference type="Proteomes" id="UP000249204"/>
    </source>
</evidence>
<comment type="caution">
    <text evidence="1">The sequence shown here is derived from an EMBL/GenBank/DDBJ whole genome shotgun (WGS) entry which is preliminary data.</text>
</comment>
<proteinExistence type="predicted"/>
<dbReference type="Proteomes" id="UP000249204">
    <property type="component" value="Unassembled WGS sequence"/>
</dbReference>
<dbReference type="AlphaFoldDB" id="A0A2W6NBD1"/>
<protein>
    <submittedName>
        <fullName evidence="1">Uncharacterized protein</fullName>
    </submittedName>
</protein>
<organism evidence="1 2">
    <name type="scientific">Paenibacillus silvae</name>
    <dbReference type="NCBI Taxonomy" id="1325358"/>
    <lineage>
        <taxon>Bacteria</taxon>
        <taxon>Bacillati</taxon>
        <taxon>Bacillota</taxon>
        <taxon>Bacilli</taxon>
        <taxon>Bacillales</taxon>
        <taxon>Paenibacillaceae</taxon>
        <taxon>Paenibacillus</taxon>
    </lineage>
</organism>
<reference evidence="1 2" key="1">
    <citation type="submission" date="2018-06" db="EMBL/GenBank/DDBJ databases">
        <title>Isolation of heavy metals resistant Paenibacillus silvae NC2 from Gold-Copper mine in ZiJin, China.</title>
        <authorList>
            <person name="Xu J."/>
            <person name="Mazhar H.S."/>
            <person name="Rensing C."/>
        </authorList>
    </citation>
    <scope>NUCLEOTIDE SEQUENCE [LARGE SCALE GENOMIC DNA]</scope>
    <source>
        <strain evidence="1 2">NC2</strain>
    </source>
</reference>
<sequence>MCQYRIFLININLKKFDNLNAAIRLEVYVEKLSEEMQLDAIKELANVYSTMHLWDKVYSLAKELERKSDALLRFKSRGKAKRITVYPLITYKAYAILLKAGVFKERKEYAMALKYTDIYERIVDIPDPSEEERVMIAKFKRWAQGNRITINLMSGNQDFMQEYLNYLQAYSEETLTAFINILKVANEQSLKIEFDLEKYENKIKRFYLDEGCNSRVITHRYMLFNYELAKYKCNSQDYQNGIDIILYNLSLSTLNQDDHITVKCVDLYGTYRQQASLSQQETYSQLFKMINIK</sequence>
<name>A0A2W6NBD1_9BACL</name>
<gene>
    <name evidence="1" type="ORF">DN757_28305</name>
</gene>